<evidence type="ECO:0000256" key="1">
    <source>
        <dbReference type="SAM" id="MobiDB-lite"/>
    </source>
</evidence>
<proteinExistence type="predicted"/>
<organism evidence="2 3">
    <name type="scientific">Opisthorchis felineus</name>
    <dbReference type="NCBI Taxonomy" id="147828"/>
    <lineage>
        <taxon>Eukaryota</taxon>
        <taxon>Metazoa</taxon>
        <taxon>Spiralia</taxon>
        <taxon>Lophotrochozoa</taxon>
        <taxon>Platyhelminthes</taxon>
        <taxon>Trematoda</taxon>
        <taxon>Digenea</taxon>
        <taxon>Opisthorchiida</taxon>
        <taxon>Opisthorchiata</taxon>
        <taxon>Opisthorchiidae</taxon>
        <taxon>Opisthorchis</taxon>
    </lineage>
</organism>
<reference evidence="2 3" key="1">
    <citation type="journal article" date="2019" name="BMC Genomics">
        <title>New insights from Opisthorchis felineus genome: update on genomics of the epidemiologically important liver flukes.</title>
        <authorList>
            <person name="Ershov N.I."/>
            <person name="Mordvinov V.A."/>
            <person name="Prokhortchouk E.B."/>
            <person name="Pakharukova M.Y."/>
            <person name="Gunbin K.V."/>
            <person name="Ustyantsev K."/>
            <person name="Genaev M.A."/>
            <person name="Blinov A.G."/>
            <person name="Mazur A."/>
            <person name="Boulygina E."/>
            <person name="Tsygankova S."/>
            <person name="Khrameeva E."/>
            <person name="Chekanov N."/>
            <person name="Fan G."/>
            <person name="Xiao A."/>
            <person name="Zhang H."/>
            <person name="Xu X."/>
            <person name="Yang H."/>
            <person name="Solovyev V."/>
            <person name="Lee S.M."/>
            <person name="Liu X."/>
            <person name="Afonnikov D.A."/>
            <person name="Skryabin K.G."/>
        </authorList>
    </citation>
    <scope>NUCLEOTIDE SEQUENCE [LARGE SCALE GENOMIC DNA]</scope>
    <source>
        <strain evidence="2">AK-0245</strain>
        <tissue evidence="2">Whole organism</tissue>
    </source>
</reference>
<dbReference type="EMBL" id="SJOL01005044">
    <property type="protein sequence ID" value="TGZ70884.1"/>
    <property type="molecule type" value="Genomic_DNA"/>
</dbReference>
<evidence type="ECO:0000313" key="2">
    <source>
        <dbReference type="EMBL" id="TGZ70884.1"/>
    </source>
</evidence>
<protein>
    <submittedName>
        <fullName evidence="2">Uncharacterized protein</fullName>
    </submittedName>
</protein>
<dbReference type="Proteomes" id="UP000308267">
    <property type="component" value="Unassembled WGS sequence"/>
</dbReference>
<dbReference type="OrthoDB" id="245697at2759"/>
<accession>A0A4V3SG40</accession>
<dbReference type="STRING" id="147828.A0A4V3SG40"/>
<evidence type="ECO:0000313" key="3">
    <source>
        <dbReference type="Proteomes" id="UP000308267"/>
    </source>
</evidence>
<sequence length="109" mass="12248">MDDVSGAANRKKDNGEPLNVSTDDLERLKPLSLTEVGDVHFYDESQSIEPKQKVEGGCRTPSLNASWSIQNQFGRTVIDFQEALQVSLNYPQNNDHMFLDETGNICFEI</sequence>
<comment type="caution">
    <text evidence="2">The sequence shown here is derived from an EMBL/GenBank/DDBJ whole genome shotgun (WGS) entry which is preliminary data.</text>
</comment>
<gene>
    <name evidence="2" type="ORF">CRM22_002945</name>
</gene>
<feature type="region of interest" description="Disordered" evidence="1">
    <location>
        <begin position="1"/>
        <end position="24"/>
    </location>
</feature>
<name>A0A4V3SG40_OPIFE</name>
<dbReference type="AlphaFoldDB" id="A0A4V3SG40"/>
<keyword evidence="3" id="KW-1185">Reference proteome</keyword>